<gene>
    <name evidence="2" type="ORF">F383_02090</name>
</gene>
<reference evidence="3" key="1">
    <citation type="submission" date="2014-09" db="EMBL/GenBank/DDBJ databases">
        <authorList>
            <person name="Mudge J."/>
            <person name="Ramaraj T."/>
            <person name="Lindquist I.E."/>
            <person name="Bharti A.K."/>
            <person name="Sundararajan A."/>
            <person name="Cameron C.T."/>
            <person name="Woodward J.E."/>
            <person name="May G.D."/>
            <person name="Brubaker C."/>
            <person name="Broadhvest J."/>
            <person name="Wilkins T.A."/>
        </authorList>
    </citation>
    <scope>NUCLEOTIDE SEQUENCE</scope>
    <source>
        <strain evidence="3">cv. AKA8401</strain>
    </source>
</reference>
<evidence type="ECO:0000313" key="3">
    <source>
        <dbReference type="Proteomes" id="UP000032142"/>
    </source>
</evidence>
<dbReference type="InterPro" id="IPR045110">
    <property type="entry name" value="XMAP215"/>
</dbReference>
<organism evidence="2 3">
    <name type="scientific">Gossypium arboreum</name>
    <name type="common">Tree cotton</name>
    <name type="synonym">Gossypium nanking</name>
    <dbReference type="NCBI Taxonomy" id="29729"/>
    <lineage>
        <taxon>Eukaryota</taxon>
        <taxon>Viridiplantae</taxon>
        <taxon>Streptophyta</taxon>
        <taxon>Embryophyta</taxon>
        <taxon>Tracheophyta</taxon>
        <taxon>Spermatophyta</taxon>
        <taxon>Magnoliopsida</taxon>
        <taxon>eudicotyledons</taxon>
        <taxon>Gunneridae</taxon>
        <taxon>Pentapetalae</taxon>
        <taxon>rosids</taxon>
        <taxon>malvids</taxon>
        <taxon>Malvales</taxon>
        <taxon>Malvaceae</taxon>
        <taxon>Malvoideae</taxon>
        <taxon>Gossypium</taxon>
    </lineage>
</organism>
<feature type="compositionally biased region" description="Low complexity" evidence="1">
    <location>
        <begin position="200"/>
        <end position="213"/>
    </location>
</feature>
<dbReference type="GO" id="GO:0051010">
    <property type="term" value="F:microtubule plus-end binding"/>
    <property type="evidence" value="ECO:0007669"/>
    <property type="project" value="InterPro"/>
</dbReference>
<keyword evidence="3" id="KW-1185">Reference proteome</keyword>
<dbReference type="Proteomes" id="UP000032142">
    <property type="component" value="Unassembled WGS sequence"/>
</dbReference>
<name>A0A0B0NJJ2_GOSAR</name>
<accession>A0A0B0NJJ2</accession>
<proteinExistence type="predicted"/>
<evidence type="ECO:0000256" key="1">
    <source>
        <dbReference type="SAM" id="MobiDB-lite"/>
    </source>
</evidence>
<feature type="region of interest" description="Disordered" evidence="1">
    <location>
        <begin position="182"/>
        <end position="250"/>
    </location>
</feature>
<dbReference type="GO" id="GO:0046785">
    <property type="term" value="P:microtubule polymerization"/>
    <property type="evidence" value="ECO:0007669"/>
    <property type="project" value="InterPro"/>
</dbReference>
<evidence type="ECO:0000313" key="2">
    <source>
        <dbReference type="EMBL" id="KHG14713.1"/>
    </source>
</evidence>
<sequence>MRSVYAMEISVFNCTCLCFGGGLLYFNDTIGAGADDKPLRMVKTVLHELVKLRGAAIKGHLSLVPIDMKPQPIILAYIDLNLETLAAARMLTSTGPGQTHWGDSGANNPAPATNSADAQLKQELAAIFKKIGDKQTCTIGLYELYRITQLYPKVDIFAQLQNASEAFRTYIRDGLAQMEKNAAAGRTPSSVPMSTPPPASLSSSSPEFGPLSPVQTNSLNDSKLSSTKPEPTSFNLPPSYTEDNRGSGNAVNTARVRAPENALADQRNERFISGVTSGTLDAIRERMKSMQLAAAGGNIDDYGTRPLMSVNDNLNLGLSSQTRTLDPHPGMENPAQGGVLPMDEKALSGLQARMERLKSGGALEPL</sequence>
<dbReference type="GO" id="GO:0007051">
    <property type="term" value="P:spindle organization"/>
    <property type="evidence" value="ECO:0007669"/>
    <property type="project" value="InterPro"/>
</dbReference>
<dbReference type="GO" id="GO:0061863">
    <property type="term" value="F:microtubule plus end polymerase"/>
    <property type="evidence" value="ECO:0007669"/>
    <property type="project" value="InterPro"/>
</dbReference>
<dbReference type="PANTHER" id="PTHR12609">
    <property type="entry name" value="MICROTUBULE ASSOCIATED PROTEIN XMAP215"/>
    <property type="match status" value="1"/>
</dbReference>
<protein>
    <submittedName>
        <fullName evidence="2">Protein MOR1</fullName>
    </submittedName>
</protein>
<dbReference type="AlphaFoldDB" id="A0A0B0NJJ2"/>
<dbReference type="EMBL" id="KN402149">
    <property type="protein sequence ID" value="KHG14713.1"/>
    <property type="molecule type" value="Genomic_DNA"/>
</dbReference>
<feature type="compositionally biased region" description="Polar residues" evidence="1">
    <location>
        <begin position="214"/>
        <end position="238"/>
    </location>
</feature>
<dbReference type="GO" id="GO:0030951">
    <property type="term" value="P:establishment or maintenance of microtubule cytoskeleton polarity"/>
    <property type="evidence" value="ECO:0007669"/>
    <property type="project" value="InterPro"/>
</dbReference>